<comment type="caution">
    <text evidence="1">The sequence shown here is derived from an EMBL/GenBank/DDBJ whole genome shotgun (WGS) entry which is preliminary data.</text>
</comment>
<proteinExistence type="predicted"/>
<evidence type="ECO:0000313" key="1">
    <source>
        <dbReference type="EMBL" id="GFT03938.1"/>
    </source>
</evidence>
<name>A0A8X6NAC8_NEPPI</name>
<accession>A0A8X6NAC8</accession>
<sequence>MQLTLSGDQVWYTEHDSFQLLIEAFSVPNFFGDSWTLEDLFHIDWSTIHFKASKFKSLSSYLQLDGIYLSYLPLGRLLSLNHKTRCRV</sequence>
<reference evidence="1" key="1">
    <citation type="submission" date="2020-08" db="EMBL/GenBank/DDBJ databases">
        <title>Multicomponent nature underlies the extraordinary mechanical properties of spider dragline silk.</title>
        <authorList>
            <person name="Kono N."/>
            <person name="Nakamura H."/>
            <person name="Mori M."/>
            <person name="Yoshida Y."/>
            <person name="Ohtoshi R."/>
            <person name="Malay A.D."/>
            <person name="Moran D.A.P."/>
            <person name="Tomita M."/>
            <person name="Numata K."/>
            <person name="Arakawa K."/>
        </authorList>
    </citation>
    <scope>NUCLEOTIDE SEQUENCE</scope>
</reference>
<dbReference type="Proteomes" id="UP000887013">
    <property type="component" value="Unassembled WGS sequence"/>
</dbReference>
<evidence type="ECO:0000313" key="2">
    <source>
        <dbReference type="Proteomes" id="UP000887013"/>
    </source>
</evidence>
<organism evidence="1 2">
    <name type="scientific">Nephila pilipes</name>
    <name type="common">Giant wood spider</name>
    <name type="synonym">Nephila maculata</name>
    <dbReference type="NCBI Taxonomy" id="299642"/>
    <lineage>
        <taxon>Eukaryota</taxon>
        <taxon>Metazoa</taxon>
        <taxon>Ecdysozoa</taxon>
        <taxon>Arthropoda</taxon>
        <taxon>Chelicerata</taxon>
        <taxon>Arachnida</taxon>
        <taxon>Araneae</taxon>
        <taxon>Araneomorphae</taxon>
        <taxon>Entelegynae</taxon>
        <taxon>Araneoidea</taxon>
        <taxon>Nephilidae</taxon>
        <taxon>Nephila</taxon>
    </lineage>
</organism>
<dbReference type="AlphaFoldDB" id="A0A8X6NAC8"/>
<protein>
    <submittedName>
        <fullName evidence="1">Uncharacterized protein</fullName>
    </submittedName>
</protein>
<gene>
    <name evidence="1" type="ORF">NPIL_542581</name>
</gene>
<dbReference type="EMBL" id="BMAW01007474">
    <property type="protein sequence ID" value="GFT03938.1"/>
    <property type="molecule type" value="Genomic_DNA"/>
</dbReference>
<keyword evidence="2" id="KW-1185">Reference proteome</keyword>